<dbReference type="AlphaFoldDB" id="A0A3P3XS88"/>
<feature type="region of interest" description="Disordered" evidence="1">
    <location>
        <begin position="1"/>
        <end position="40"/>
    </location>
</feature>
<sequence>MSDTHTLERPKGLLTGSASGGQPAGSPDIEAARPGAPEVFGGGNATEAARLVFPAGDKSDEVRLVQIEVSPPARESLHYRATIELGEGAEAKVLVRFAGSSAGIAVPPRPILLTTALEIRLAAHSRLKLYVVSELSVPYFREAFDRAVLQEGAKLEWTMIGFDENNGIYSANIDLSGAESELDLAGAYGAHRNTEQEHIISVHHSAPRTRSRTNLKSALKDSAHLIFRGLIHVEATARGTDAYLSDRNLILEDGARAESLPQLKIETDDVACSHGATTGGPREEALFYLMSRGLDRDAAKNMLVLGHLGSVFSRLPADLAEEMEGAAASSLGIGDERSCP</sequence>
<name>A0A3P3XS88_9SPIR</name>
<dbReference type="InterPro" id="IPR000825">
    <property type="entry name" value="SUF_FeS_clus_asmbl_SufBD_core"/>
</dbReference>
<reference evidence="3" key="1">
    <citation type="submission" date="2017-02" db="EMBL/GenBank/DDBJ databases">
        <authorList>
            <person name="Regsiter A."/>
            <person name="William W."/>
        </authorList>
    </citation>
    <scope>NUCLEOTIDE SEQUENCE</scope>
    <source>
        <strain evidence="3">BdmA 4</strain>
    </source>
</reference>
<feature type="domain" description="SUF system FeS cluster assembly SufBD core" evidence="2">
    <location>
        <begin position="75"/>
        <end position="306"/>
    </location>
</feature>
<organism evidence="3">
    <name type="scientific">uncultured spirochete</name>
    <dbReference type="NCBI Taxonomy" id="156406"/>
    <lineage>
        <taxon>Bacteria</taxon>
        <taxon>Pseudomonadati</taxon>
        <taxon>Spirochaetota</taxon>
        <taxon>Spirochaetia</taxon>
        <taxon>Spirochaetales</taxon>
        <taxon>environmental samples</taxon>
    </lineage>
</organism>
<dbReference type="PANTHER" id="PTHR43575:SF1">
    <property type="entry name" value="PROTEIN ABCI7, CHLOROPLASTIC"/>
    <property type="match status" value="1"/>
</dbReference>
<accession>A0A3P3XS88</accession>
<proteinExistence type="predicted"/>
<evidence type="ECO:0000259" key="2">
    <source>
        <dbReference type="Pfam" id="PF01458"/>
    </source>
</evidence>
<gene>
    <name evidence="3" type="ORF">SPIRO4BDMA_50691</name>
</gene>
<dbReference type="InterPro" id="IPR037284">
    <property type="entry name" value="SUF_FeS_clus_asmbl_SufBD_sf"/>
</dbReference>
<dbReference type="Pfam" id="PF01458">
    <property type="entry name" value="SUFBD_core"/>
    <property type="match status" value="1"/>
</dbReference>
<evidence type="ECO:0000256" key="1">
    <source>
        <dbReference type="SAM" id="MobiDB-lite"/>
    </source>
</evidence>
<dbReference type="PANTHER" id="PTHR43575">
    <property type="entry name" value="PROTEIN ABCI7, CHLOROPLASTIC"/>
    <property type="match status" value="1"/>
</dbReference>
<dbReference type="InterPro" id="IPR055346">
    <property type="entry name" value="Fe-S_cluster_assembly_SufBD"/>
</dbReference>
<evidence type="ECO:0000313" key="3">
    <source>
        <dbReference type="EMBL" id="SLM19176.1"/>
    </source>
</evidence>
<dbReference type="EMBL" id="FWDO01000005">
    <property type="protein sequence ID" value="SLM19176.1"/>
    <property type="molecule type" value="Genomic_DNA"/>
</dbReference>
<dbReference type="SUPFAM" id="SSF101960">
    <property type="entry name" value="Stabilizer of iron transporter SufD"/>
    <property type="match status" value="1"/>
</dbReference>
<feature type="compositionally biased region" description="Basic and acidic residues" evidence="1">
    <location>
        <begin position="1"/>
        <end position="11"/>
    </location>
</feature>
<protein>
    <submittedName>
        <fullName evidence="3">SufBD protein (Modular protein)</fullName>
    </submittedName>
</protein>
<dbReference type="GO" id="GO:0016226">
    <property type="term" value="P:iron-sulfur cluster assembly"/>
    <property type="evidence" value="ECO:0007669"/>
    <property type="project" value="InterPro"/>
</dbReference>